<name>A0A1I0DVQ2_9BACI</name>
<dbReference type="OrthoDB" id="9793166at2"/>
<feature type="transmembrane region" description="Helical" evidence="7">
    <location>
        <begin position="383"/>
        <end position="403"/>
    </location>
</feature>
<comment type="similarity">
    <text evidence="6">Belongs to the ABC-4 integral membrane protein family.</text>
</comment>
<feature type="transmembrane region" description="Helical" evidence="7">
    <location>
        <begin position="783"/>
        <end position="806"/>
    </location>
</feature>
<evidence type="ECO:0000256" key="3">
    <source>
        <dbReference type="ARBA" id="ARBA00022692"/>
    </source>
</evidence>
<dbReference type="PANTHER" id="PTHR30572:SF4">
    <property type="entry name" value="ABC TRANSPORTER PERMEASE YTRF"/>
    <property type="match status" value="1"/>
</dbReference>
<dbReference type="RefSeq" id="WP_093133570.1">
    <property type="nucleotide sequence ID" value="NZ_FOHJ01000004.1"/>
</dbReference>
<evidence type="ECO:0000256" key="7">
    <source>
        <dbReference type="SAM" id="Phobius"/>
    </source>
</evidence>
<protein>
    <submittedName>
        <fullName evidence="10">Putative ABC transport system permease protein</fullName>
    </submittedName>
</protein>
<evidence type="ECO:0000256" key="1">
    <source>
        <dbReference type="ARBA" id="ARBA00004651"/>
    </source>
</evidence>
<dbReference type="GO" id="GO:0005886">
    <property type="term" value="C:plasma membrane"/>
    <property type="evidence" value="ECO:0007669"/>
    <property type="project" value="UniProtKB-SubCell"/>
</dbReference>
<keyword evidence="3 7" id="KW-0812">Transmembrane</keyword>
<feature type="domain" description="ABC3 transporter permease C-terminal" evidence="8">
    <location>
        <begin position="735"/>
        <end position="851"/>
    </location>
</feature>
<gene>
    <name evidence="10" type="ORF">SAMN05421676_104188</name>
</gene>
<feature type="domain" description="ABC3 transporter permease C-terminal" evidence="8">
    <location>
        <begin position="288"/>
        <end position="412"/>
    </location>
</feature>
<feature type="transmembrane region" description="Helical" evidence="7">
    <location>
        <begin position="333"/>
        <end position="363"/>
    </location>
</feature>
<accession>A0A1I0DVQ2</accession>
<proteinExistence type="inferred from homology"/>
<comment type="subcellular location">
    <subcellularLocation>
        <location evidence="1">Cell membrane</location>
        <topology evidence="1">Multi-pass membrane protein</topology>
    </subcellularLocation>
</comment>
<feature type="transmembrane region" description="Helical" evidence="7">
    <location>
        <begin position="818"/>
        <end position="841"/>
    </location>
</feature>
<evidence type="ECO:0000256" key="6">
    <source>
        <dbReference type="ARBA" id="ARBA00038076"/>
    </source>
</evidence>
<evidence type="ECO:0000256" key="5">
    <source>
        <dbReference type="ARBA" id="ARBA00023136"/>
    </source>
</evidence>
<evidence type="ECO:0000256" key="2">
    <source>
        <dbReference type="ARBA" id="ARBA00022475"/>
    </source>
</evidence>
<dbReference type="PANTHER" id="PTHR30572">
    <property type="entry name" value="MEMBRANE COMPONENT OF TRANSPORTER-RELATED"/>
    <property type="match status" value="1"/>
</dbReference>
<dbReference type="EMBL" id="FOHJ01000004">
    <property type="protein sequence ID" value="SET36594.1"/>
    <property type="molecule type" value="Genomic_DNA"/>
</dbReference>
<feature type="domain" description="MacB-like periplasmic core" evidence="9">
    <location>
        <begin position="19"/>
        <end position="173"/>
    </location>
</feature>
<reference evidence="11" key="1">
    <citation type="submission" date="2016-10" db="EMBL/GenBank/DDBJ databases">
        <authorList>
            <person name="Varghese N."/>
            <person name="Submissions S."/>
        </authorList>
    </citation>
    <scope>NUCLEOTIDE SEQUENCE [LARGE SCALE GENOMIC DNA]</scope>
    <source>
        <strain evidence="11">CGMCC 1.3566</strain>
    </source>
</reference>
<evidence type="ECO:0000313" key="10">
    <source>
        <dbReference type="EMBL" id="SET36594.1"/>
    </source>
</evidence>
<keyword evidence="5 7" id="KW-0472">Membrane</keyword>
<feature type="transmembrane region" description="Helical" evidence="7">
    <location>
        <begin position="281"/>
        <end position="305"/>
    </location>
</feature>
<feature type="transmembrane region" description="Helical" evidence="7">
    <location>
        <begin position="20"/>
        <end position="44"/>
    </location>
</feature>
<dbReference type="Proteomes" id="UP000199095">
    <property type="component" value="Unassembled WGS sequence"/>
</dbReference>
<keyword evidence="11" id="KW-1185">Reference proteome</keyword>
<evidence type="ECO:0000259" key="8">
    <source>
        <dbReference type="Pfam" id="PF02687"/>
    </source>
</evidence>
<dbReference type="AlphaFoldDB" id="A0A1I0DVQ2"/>
<dbReference type="Pfam" id="PF02687">
    <property type="entry name" value="FtsX"/>
    <property type="match status" value="2"/>
</dbReference>
<evidence type="ECO:0000256" key="4">
    <source>
        <dbReference type="ARBA" id="ARBA00022989"/>
    </source>
</evidence>
<organism evidence="10 11">
    <name type="scientific">Salinibacillus kushneri</name>
    <dbReference type="NCBI Taxonomy" id="237682"/>
    <lineage>
        <taxon>Bacteria</taxon>
        <taxon>Bacillati</taxon>
        <taxon>Bacillota</taxon>
        <taxon>Bacilli</taxon>
        <taxon>Bacillales</taxon>
        <taxon>Bacillaceae</taxon>
        <taxon>Salinibacillus</taxon>
    </lineage>
</organism>
<feature type="transmembrane region" description="Helical" evidence="7">
    <location>
        <begin position="726"/>
        <end position="748"/>
    </location>
</feature>
<feature type="transmembrane region" description="Helical" evidence="7">
    <location>
        <begin position="458"/>
        <end position="478"/>
    </location>
</feature>
<dbReference type="InterPro" id="IPR025857">
    <property type="entry name" value="MacB_PCD"/>
</dbReference>
<dbReference type="GO" id="GO:0022857">
    <property type="term" value="F:transmembrane transporter activity"/>
    <property type="evidence" value="ECO:0007669"/>
    <property type="project" value="TreeGrafter"/>
</dbReference>
<evidence type="ECO:0000259" key="9">
    <source>
        <dbReference type="Pfam" id="PF12704"/>
    </source>
</evidence>
<sequence length="860" mass="95737">MNIINKLTIRHLKENKKRTLVTVFGVIISVAMIMAVATLAVSFLDLMKRQVMAQNGEWHVLYENVNEDQLDAIENDDDTKEVIISRDRGYALFESQNEYKPYLFVKEYNKKGFDHFPIELSDGRLPQAENEVVISEHIETNGGVDYEIGEQLTLDVGQRFLAKGSQEQTFGQSDALQTEEDEVTETIQNQETETYTIVGEIERPTWEPTWAPGYTVISYLDEGTISANATVNASVILNNVNHSIFDDAKEFAAEHNIDSVSFHNELLRYYGVTDDSGLRTMLFSLSGIIIALIVIGSVALIYNAFGISVSERARHLGMLSSVGATKKQKRNSVLFEGLVVGTISIPIGIVAGLVGIGVTFTFINSLIEGALGIEQGLHLTVTPISVLIACSVSLITILISSYLPARKASRISAIDAIRQTQDVKLSGKKVKTSKLVRKLFGIEAEIGLKNLKRNKKRYQVTVFSLVISIVLFLSVTYFTDNLKKLIEITQSGINYDISVSTSQGSEENNKLMKSFAKLPNVKDSAIIKQVYLSTWIDEKRIADSLQDTAKENPDMLKNDKFNYKVKVVGLDQNSLEDYAEKIGVNAEELQDSENPSAIVINKINYRDPTKNKFVETKSIDAEVGQKLELIYAGDQSGKRTVEIGALTGELPMGVDTGGLGNLTIIVSGNEMEKVIPDNFTGQPRTNLYLTSSDPMATQKQMEELNTTNMHIYNVYQSRQQEEQMTLLISVFTYGFIALITAISVANIFNTISTSVALRTREFAMLKSIGMTPKGFNKMINYESIFYGVKALLYGIPISIAVMYLIYRSLMNTFSYGFTLPWLDILFVIIAIFIIVGVTMLYSSAKVKKQNIIDALKQENI</sequence>
<keyword evidence="4 7" id="KW-1133">Transmembrane helix</keyword>
<evidence type="ECO:0000313" key="11">
    <source>
        <dbReference type="Proteomes" id="UP000199095"/>
    </source>
</evidence>
<dbReference type="InterPro" id="IPR050250">
    <property type="entry name" value="Macrolide_Exporter_MacB"/>
</dbReference>
<dbReference type="STRING" id="237682.SAMN05421676_104188"/>
<dbReference type="Pfam" id="PF12704">
    <property type="entry name" value="MacB_PCD"/>
    <property type="match status" value="1"/>
</dbReference>
<dbReference type="InterPro" id="IPR003838">
    <property type="entry name" value="ABC3_permease_C"/>
</dbReference>
<keyword evidence="2" id="KW-1003">Cell membrane</keyword>